<sequence>VAAASGRPLLVHIHSTEFDRAGARLNQQIYEIERTGMHAAHRVICVSYLTRSIVLERYGVAPEKVKVVYNAVRAADDGDDADADAKPIRPGEKIVLFLGRLTMQKGPEYFLRAAKKVVEKFKDVRFVLAGSGDMVTRCVRQVADLKLGRYVTFTGFLRGDDVARIFKMA</sequence>
<proteinExistence type="predicted"/>
<evidence type="ECO:0008006" key="4">
    <source>
        <dbReference type="Google" id="ProtNLM"/>
    </source>
</evidence>
<feature type="non-terminal residue" evidence="3">
    <location>
        <position position="1"/>
    </location>
</feature>
<dbReference type="GO" id="GO:0016757">
    <property type="term" value="F:glycosyltransferase activity"/>
    <property type="evidence" value="ECO:0007669"/>
    <property type="project" value="InterPro"/>
</dbReference>
<dbReference type="SUPFAM" id="SSF53756">
    <property type="entry name" value="UDP-Glycosyltransferase/glycogen phosphorylase"/>
    <property type="match status" value="1"/>
</dbReference>
<organism evidence="3">
    <name type="scientific">marine sediment metagenome</name>
    <dbReference type="NCBI Taxonomy" id="412755"/>
    <lineage>
        <taxon>unclassified sequences</taxon>
        <taxon>metagenomes</taxon>
        <taxon>ecological metagenomes</taxon>
    </lineage>
</organism>
<dbReference type="CDD" id="cd03801">
    <property type="entry name" value="GT4_PimA-like"/>
    <property type="match status" value="1"/>
</dbReference>
<comment type="caution">
    <text evidence="3">The sequence shown here is derived from an EMBL/GenBank/DDBJ whole genome shotgun (WGS) entry which is preliminary data.</text>
</comment>
<evidence type="ECO:0000259" key="2">
    <source>
        <dbReference type="Pfam" id="PF13439"/>
    </source>
</evidence>
<dbReference type="Pfam" id="PF00534">
    <property type="entry name" value="Glycos_transf_1"/>
    <property type="match status" value="1"/>
</dbReference>
<dbReference type="EMBL" id="BARS01013177">
    <property type="protein sequence ID" value="GAF94202.1"/>
    <property type="molecule type" value="Genomic_DNA"/>
</dbReference>
<dbReference type="InterPro" id="IPR028098">
    <property type="entry name" value="Glyco_trans_4-like_N"/>
</dbReference>
<dbReference type="InterPro" id="IPR001296">
    <property type="entry name" value="Glyco_trans_1"/>
</dbReference>
<dbReference type="AlphaFoldDB" id="X0U1B4"/>
<evidence type="ECO:0000313" key="3">
    <source>
        <dbReference type="EMBL" id="GAF94202.1"/>
    </source>
</evidence>
<evidence type="ECO:0000259" key="1">
    <source>
        <dbReference type="Pfam" id="PF00534"/>
    </source>
</evidence>
<feature type="non-terminal residue" evidence="3">
    <location>
        <position position="169"/>
    </location>
</feature>
<dbReference type="Pfam" id="PF13439">
    <property type="entry name" value="Glyco_transf_4"/>
    <property type="match status" value="1"/>
</dbReference>
<dbReference type="PANTHER" id="PTHR45871">
    <property type="entry name" value="N-ACETYLGLUCOSAMINYL-PHOSPHATIDYLINOSITOL BIOSYNTHETIC PROTEIN"/>
    <property type="match status" value="1"/>
</dbReference>
<reference evidence="3" key="1">
    <citation type="journal article" date="2014" name="Front. Microbiol.">
        <title>High frequency of phylogenetically diverse reductive dehalogenase-homologous genes in deep subseafloor sedimentary metagenomes.</title>
        <authorList>
            <person name="Kawai M."/>
            <person name="Futagami T."/>
            <person name="Toyoda A."/>
            <person name="Takaki Y."/>
            <person name="Nishi S."/>
            <person name="Hori S."/>
            <person name="Arai W."/>
            <person name="Tsubouchi T."/>
            <person name="Morono Y."/>
            <person name="Uchiyama I."/>
            <person name="Ito T."/>
            <person name="Fujiyama A."/>
            <person name="Inagaki F."/>
            <person name="Takami H."/>
        </authorList>
    </citation>
    <scope>NUCLEOTIDE SEQUENCE</scope>
    <source>
        <strain evidence="3">Expedition CK06-06</strain>
    </source>
</reference>
<gene>
    <name evidence="3" type="ORF">S01H1_23049</name>
</gene>
<name>X0U1B4_9ZZZZ</name>
<dbReference type="PANTHER" id="PTHR45871:SF1">
    <property type="entry name" value="PHOSPHATIDYLINOSITOL N-ACETYLGLUCOSAMINYLTRANSFERASE SUBUNIT A"/>
    <property type="match status" value="1"/>
</dbReference>
<protein>
    <recommendedName>
        <fullName evidence="4">Glycosyltransferase subfamily 4-like N-terminal domain-containing protein</fullName>
    </recommendedName>
</protein>
<feature type="domain" description="Glycosyl transferase family 1" evidence="1">
    <location>
        <begin position="83"/>
        <end position="169"/>
    </location>
</feature>
<accession>X0U1B4</accession>
<feature type="domain" description="Glycosyltransferase subfamily 4-like N-terminal" evidence="2">
    <location>
        <begin position="2"/>
        <end position="73"/>
    </location>
</feature>
<dbReference type="Gene3D" id="3.40.50.2000">
    <property type="entry name" value="Glycogen Phosphorylase B"/>
    <property type="match status" value="2"/>
</dbReference>